<accession>A0ABR6S5R9</accession>
<comment type="caution">
    <text evidence="1">The sequence shown here is derived from an EMBL/GenBank/DDBJ whole genome shotgun (WGS) entry which is preliminary data.</text>
</comment>
<evidence type="ECO:0000313" key="1">
    <source>
        <dbReference type="EMBL" id="MBC1301556.1"/>
    </source>
</evidence>
<keyword evidence="2" id="KW-1185">Reference proteome</keyword>
<gene>
    <name evidence="1" type="ORF">GNE12_06455</name>
</gene>
<protein>
    <submittedName>
        <fullName evidence="1">Uncharacterized protein</fullName>
    </submittedName>
</protein>
<dbReference type="EMBL" id="JACKZP010000016">
    <property type="protein sequence ID" value="MBC1301556.1"/>
    <property type="molecule type" value="Genomic_DNA"/>
</dbReference>
<proteinExistence type="predicted"/>
<dbReference type="RefSeq" id="WP_011321481.1">
    <property type="nucleotide sequence ID" value="NZ_JACKZP010000016.1"/>
</dbReference>
<sequence length="51" mass="5888">MGIASPSYIFFYLITLYLTHNVVGFSLEDETYFVSEIDAGEKKYIHNFGVF</sequence>
<dbReference type="Proteomes" id="UP000570851">
    <property type="component" value="Unassembled WGS sequence"/>
</dbReference>
<organism evidence="1 2">
    <name type="scientific">Trichormus variabilis N2B</name>
    <dbReference type="NCBI Taxonomy" id="2681315"/>
    <lineage>
        <taxon>Bacteria</taxon>
        <taxon>Bacillati</taxon>
        <taxon>Cyanobacteriota</taxon>
        <taxon>Cyanophyceae</taxon>
        <taxon>Nostocales</taxon>
        <taxon>Nostocaceae</taxon>
        <taxon>Trichormus</taxon>
    </lineage>
</organism>
<dbReference type="GeneID" id="62347899"/>
<name>A0ABR6S5R9_ANAVA</name>
<evidence type="ECO:0000313" key="2">
    <source>
        <dbReference type="Proteomes" id="UP000570851"/>
    </source>
</evidence>
<reference evidence="1 2" key="1">
    <citation type="submission" date="2019-11" db="EMBL/GenBank/DDBJ databases">
        <title>Comparison of genomes from free-living endosymbiotic cyanobacteria isolated from Azolla.</title>
        <authorList>
            <person name="Thiel T."/>
            <person name="Pratte B."/>
        </authorList>
    </citation>
    <scope>NUCLEOTIDE SEQUENCE [LARGE SCALE GENOMIC DNA]</scope>
    <source>
        <strain evidence="1 2">N2B</strain>
    </source>
</reference>